<protein>
    <submittedName>
        <fullName evidence="1">Uncharacterized protein</fullName>
    </submittedName>
</protein>
<gene>
    <name evidence="1" type="ORF">FSC37_09455</name>
</gene>
<evidence type="ECO:0000313" key="2">
    <source>
        <dbReference type="Proteomes" id="UP000321832"/>
    </source>
</evidence>
<proteinExistence type="predicted"/>
<dbReference type="AlphaFoldDB" id="A0A5C6TZG0"/>
<keyword evidence="2" id="KW-1185">Reference proteome</keyword>
<organism evidence="1 2">
    <name type="scientific">Piscinibacter aquaticus</name>
    <dbReference type="NCBI Taxonomy" id="392597"/>
    <lineage>
        <taxon>Bacteria</taxon>
        <taxon>Pseudomonadati</taxon>
        <taxon>Pseudomonadota</taxon>
        <taxon>Betaproteobacteria</taxon>
        <taxon>Burkholderiales</taxon>
        <taxon>Sphaerotilaceae</taxon>
        <taxon>Piscinibacter</taxon>
    </lineage>
</organism>
<sequence length="94" mass="10206">MTDTASGLDLPDGPLRPVYQFLCGLFVVTRRHGVALAAMMRLFRASPYTVSHQGFALFGESGAGKSSTLRHFKAQLRQALGLSRPTPTRCPASR</sequence>
<dbReference type="Proteomes" id="UP000321832">
    <property type="component" value="Unassembled WGS sequence"/>
</dbReference>
<comment type="caution">
    <text evidence="1">The sequence shown here is derived from an EMBL/GenBank/DDBJ whole genome shotgun (WGS) entry which is preliminary data.</text>
</comment>
<evidence type="ECO:0000313" key="1">
    <source>
        <dbReference type="EMBL" id="TXC66064.1"/>
    </source>
</evidence>
<accession>A0A5C6TZG0</accession>
<name>A0A5C6TZG0_9BURK</name>
<reference evidence="1 2" key="1">
    <citation type="submission" date="2019-08" db="EMBL/GenBank/DDBJ databases">
        <authorList>
            <person name="Khan S.A."/>
            <person name="Jeon C.O."/>
            <person name="Jeong S.E."/>
        </authorList>
    </citation>
    <scope>NUCLEOTIDE SEQUENCE [LARGE SCALE GENOMIC DNA]</scope>
    <source>
        <strain evidence="2">IMCC1728</strain>
    </source>
</reference>
<dbReference type="EMBL" id="VOPW01000001">
    <property type="protein sequence ID" value="TXC66064.1"/>
    <property type="molecule type" value="Genomic_DNA"/>
</dbReference>